<dbReference type="GO" id="GO:0005198">
    <property type="term" value="F:structural molecule activity"/>
    <property type="evidence" value="ECO:0007669"/>
    <property type="project" value="InterPro"/>
</dbReference>
<dbReference type="Pfam" id="PF04053">
    <property type="entry name" value="B-prop_COPA_B_2nd"/>
    <property type="match status" value="1"/>
</dbReference>
<evidence type="ECO:0000259" key="14">
    <source>
        <dbReference type="Pfam" id="PF06957"/>
    </source>
</evidence>
<reference evidence="17" key="1">
    <citation type="journal article" date="2023" name="Commun. Biol.">
        <title>Genome analysis of Parmales, the sister group of diatoms, reveals the evolutionary specialization of diatoms from phago-mixotrophs to photoautotrophs.</title>
        <authorList>
            <person name="Ban H."/>
            <person name="Sato S."/>
            <person name="Yoshikawa S."/>
            <person name="Yamada K."/>
            <person name="Nakamura Y."/>
            <person name="Ichinomiya M."/>
            <person name="Sato N."/>
            <person name="Blanc-Mathieu R."/>
            <person name="Endo H."/>
            <person name="Kuwata A."/>
            <person name="Ogata H."/>
        </authorList>
    </citation>
    <scope>NUCLEOTIDE SEQUENCE [LARGE SCALE GENOMIC DNA]</scope>
</reference>
<feature type="domain" description="COPA/B second beta-propeller" evidence="13">
    <location>
        <begin position="390"/>
        <end position="615"/>
    </location>
</feature>
<evidence type="ECO:0000256" key="7">
    <source>
        <dbReference type="ARBA" id="ARBA00022927"/>
    </source>
</evidence>
<dbReference type="PRINTS" id="PR00320">
    <property type="entry name" value="GPROTEINBRPT"/>
</dbReference>
<dbReference type="PANTHER" id="PTHR19876">
    <property type="entry name" value="COATOMER"/>
    <property type="match status" value="1"/>
</dbReference>
<dbReference type="PANTHER" id="PTHR19876:SF1">
    <property type="entry name" value="COATOMER SUBUNIT ALPHA"/>
    <property type="match status" value="1"/>
</dbReference>
<feature type="repeat" description="WD" evidence="11">
    <location>
        <begin position="55"/>
        <end position="96"/>
    </location>
</feature>
<feature type="repeat" description="WD" evidence="11">
    <location>
        <begin position="220"/>
        <end position="261"/>
    </location>
</feature>
<dbReference type="CDD" id="cd00200">
    <property type="entry name" value="WD40"/>
    <property type="match status" value="1"/>
</dbReference>
<evidence type="ECO:0000256" key="1">
    <source>
        <dbReference type="ARBA" id="ARBA00004255"/>
    </source>
</evidence>
<dbReference type="InterPro" id="IPR010714">
    <property type="entry name" value="Coatomer_asu_C"/>
</dbReference>
<evidence type="ECO:0000256" key="11">
    <source>
        <dbReference type="PROSITE-ProRule" id="PRU00221"/>
    </source>
</evidence>
<feature type="repeat" description="WD" evidence="11">
    <location>
        <begin position="139"/>
        <end position="171"/>
    </location>
</feature>
<dbReference type="InterPro" id="IPR050844">
    <property type="entry name" value="Coatomer_complex_subunit"/>
</dbReference>
<dbReference type="PIRSF" id="PIRSF003354">
    <property type="entry name" value="Coatomer_alpha_subunit"/>
    <property type="match status" value="1"/>
</dbReference>
<feature type="repeat" description="WD" evidence="11">
    <location>
        <begin position="97"/>
        <end position="129"/>
    </location>
</feature>
<keyword evidence="3 10" id="KW-0963">Cytoplasm</keyword>
<evidence type="ECO:0000256" key="3">
    <source>
        <dbReference type="ARBA" id="ARBA00022490"/>
    </source>
</evidence>
<dbReference type="CDD" id="cd22948">
    <property type="entry name" value="Coatomer_WDAD_alpha"/>
    <property type="match status" value="1"/>
</dbReference>
<dbReference type="GO" id="GO:0006886">
    <property type="term" value="P:intracellular protein transport"/>
    <property type="evidence" value="ECO:0007669"/>
    <property type="project" value="UniProtKB-UniRule"/>
</dbReference>
<evidence type="ECO:0000256" key="12">
    <source>
        <dbReference type="SAM" id="MobiDB-lite"/>
    </source>
</evidence>
<dbReference type="InterPro" id="IPR056176">
    <property type="entry name" value="TPR_COPA_B"/>
</dbReference>
<dbReference type="Gene3D" id="2.130.10.10">
    <property type="entry name" value="YVTN repeat-like/Quinoprotein amine dehydrogenase"/>
    <property type="match status" value="1"/>
</dbReference>
<evidence type="ECO:0000313" key="16">
    <source>
        <dbReference type="EMBL" id="GMI47828.1"/>
    </source>
</evidence>
<evidence type="ECO:0000313" key="17">
    <source>
        <dbReference type="Proteomes" id="UP001165065"/>
    </source>
</evidence>
<keyword evidence="9 10" id="KW-0472">Membrane</keyword>
<evidence type="ECO:0000256" key="10">
    <source>
        <dbReference type="PIRNR" id="PIRNR003354"/>
    </source>
</evidence>
<feature type="compositionally biased region" description="Acidic residues" evidence="12">
    <location>
        <begin position="883"/>
        <end position="897"/>
    </location>
</feature>
<dbReference type="FunFam" id="1.25.40.470:FF:000002">
    <property type="entry name" value="Coatomer subunit alpha"/>
    <property type="match status" value="1"/>
</dbReference>
<feature type="region of interest" description="Disordered" evidence="12">
    <location>
        <begin position="819"/>
        <end position="843"/>
    </location>
</feature>
<dbReference type="Proteomes" id="UP001165065">
    <property type="component" value="Unassembled WGS sequence"/>
</dbReference>
<dbReference type="InterPro" id="IPR047312">
    <property type="entry name" value="Coatomer_alpha_WD-assoc_reg"/>
</dbReference>
<evidence type="ECO:0000256" key="5">
    <source>
        <dbReference type="ARBA" id="ARBA00022737"/>
    </source>
</evidence>
<dbReference type="GO" id="GO:0030126">
    <property type="term" value="C:COPI vesicle coat"/>
    <property type="evidence" value="ECO:0007669"/>
    <property type="project" value="UniProtKB-UniRule"/>
</dbReference>
<evidence type="ECO:0000259" key="13">
    <source>
        <dbReference type="Pfam" id="PF04053"/>
    </source>
</evidence>
<keyword evidence="7 10" id="KW-0653">Protein transport</keyword>
<dbReference type="Pfam" id="PF00400">
    <property type="entry name" value="WD40"/>
    <property type="match status" value="5"/>
</dbReference>
<comment type="function">
    <text evidence="10">The coatomer is a cytosolic protein complex that binds to dilysine motifs and reversibly associates with Golgi non-clathrin-coated vesicles, which further mediate biosynthetic protein transport from the ER, via the Golgi up to the trans Golgi network.</text>
</comment>
<dbReference type="InterPro" id="IPR016391">
    <property type="entry name" value="Coatomer_asu"/>
</dbReference>
<evidence type="ECO:0000256" key="2">
    <source>
        <dbReference type="ARBA" id="ARBA00022448"/>
    </source>
</evidence>
<organism evidence="16 17">
    <name type="scientific">Triparma columacea</name>
    <dbReference type="NCBI Taxonomy" id="722753"/>
    <lineage>
        <taxon>Eukaryota</taxon>
        <taxon>Sar</taxon>
        <taxon>Stramenopiles</taxon>
        <taxon>Ochrophyta</taxon>
        <taxon>Bolidophyceae</taxon>
        <taxon>Parmales</taxon>
        <taxon>Triparmaceae</taxon>
        <taxon>Triparma</taxon>
    </lineage>
</organism>
<dbReference type="PROSITE" id="PS50294">
    <property type="entry name" value="WD_REPEATS_REGION"/>
    <property type="match status" value="5"/>
</dbReference>
<dbReference type="EMBL" id="BRYA01000361">
    <property type="protein sequence ID" value="GMI47828.1"/>
    <property type="molecule type" value="Genomic_DNA"/>
</dbReference>
<dbReference type="Pfam" id="PF06957">
    <property type="entry name" value="COPI_C"/>
    <property type="match status" value="1"/>
</dbReference>
<dbReference type="GO" id="GO:0000139">
    <property type="term" value="C:Golgi membrane"/>
    <property type="evidence" value="ECO:0007669"/>
    <property type="project" value="UniProtKB-SubCell"/>
</dbReference>
<dbReference type="GO" id="GO:0006888">
    <property type="term" value="P:endoplasmic reticulum to Golgi vesicle-mediated transport"/>
    <property type="evidence" value="ECO:0007669"/>
    <property type="project" value="InterPro"/>
</dbReference>
<comment type="subcellular location">
    <subcellularLocation>
        <location evidence="10">Cytoplasm</location>
    </subcellularLocation>
    <subcellularLocation>
        <location evidence="1 10">Golgi apparatus membrane</location>
        <topology evidence="1 10">Peripheral membrane protein</topology>
        <orientation evidence="1">Cytoplasmic side</orientation>
    </subcellularLocation>
</comment>
<dbReference type="InterPro" id="IPR020472">
    <property type="entry name" value="WD40_PAC1"/>
</dbReference>
<dbReference type="FunFam" id="2.130.10.10:FF:000010">
    <property type="entry name" value="Coatomer subunit alpha"/>
    <property type="match status" value="1"/>
</dbReference>
<dbReference type="AlphaFoldDB" id="A0A9W7GNQ9"/>
<keyword evidence="5" id="KW-0677">Repeat</keyword>
<accession>A0A9W7GNQ9</accession>
<evidence type="ECO:0000256" key="9">
    <source>
        <dbReference type="ARBA" id="ARBA00023136"/>
    </source>
</evidence>
<evidence type="ECO:0000256" key="8">
    <source>
        <dbReference type="ARBA" id="ARBA00023034"/>
    </source>
</evidence>
<sequence length="1262" mass="139440">MYEYNLLKMPDRFSSKSARVKGIAFHPIRPWVCVSLHNGIIQLWDYRVGTVVDKFEEHEGPVRGVDFHTTENLICSGGDDYKIKVWDYKLRRCLFTLLGHLDYIRTVQFHNSHPWILSASDDQTIRLWNWQVRSCMSVLTGHNHYVMCASFHPREDLIVSASLDQTVRVWDTTGLRKKQAGSGSSLGLGFDDQMRQNQGGGLNMQAELFGTNDVIVKYVLEGHDRGVNWASFHPTLPLLVSAADDRQVKLWRMSETKAWEVDTMRGHTNNVSCVMFHPKHELIVSNSEDRSIRVWDMSKRIGVQTFRRENDRFWVLAAHRSQNLLAAGHDSGMIVFKLERERPAHDISQVDGKLYYVKGRELLVHDYGTGREQPIANLKRPGQYSQTDGIGNSPRNLAFNSHNPAEGNVLVFSTTDGGSYELVNFKLKGGHGGNTQDGKRGTCVGPPVFVARNRFAILDKNRSIVIKNLQNETTKKVVPPTPAVDMIFNGGTAGRLLLRSEDKLVLFETQSRRVLGEISAPKVKMVSWSPDGSKVAVVCKYGVLIADKSMGQLSSVSETVRMKSGAWDSAGDMFVYTTLNHIKYCLPNGDTGIIRTIETPIYVTKVHKKQLYCLDREGKARVLNIDTTEAVFKLALENKKYGQVMEMVRKSRLCGKAIIGYLQKKGFPEVALHFVKEPRTRFNLALACGNIEVAMETAFALEQEEGTSECWHDLGKEALRQGNHQVVEMAYQRTKDFDRLSFLYLLSGNTEKLKKMLKISEMRGDVMGRYQNAMFLGDVEERVKVLEGSGNLGLAYVSAKIHGLEEHAERIKEAIEASGGEVPPVKPGASLLQPPTPIVRGDNWPTVEVEKHTLEEMGDVGDADQEHAESNGNGVAHAQEGNWGDDDDDLDFGEADGGEGGGDGIIDDFEDGDGGWGDDDLDLGDDDGGEGGGPPPSPRDQDMVGVDAGGFFNAPKAGTPATSNWVNNSSHAADHSAAGSVETAMQLLNRQIAATNFDCIKDKFLMSYVGANVSIPGLPGTPSMRMNPERTAGLPMKAFTLQSALASLKQAYAYFRGGKFADAANTFKDILLVVPMIVVDNRVEASQVKELLETAREYITAIRIKGAMGEAGADPSRMTELSAYFTHCNLQPAHLLLALRSAMGTAFKHKNFIAAASFARRLLELPEVSSEKNADLKTKATKVLQKSEQQARNEHDLDYDESKAFTIDCEKLTPIYIGQDKVKCSFCGSSYGPKFKGNMCATCGLSKVGVETLGLVSMSSYS</sequence>
<evidence type="ECO:0000256" key="6">
    <source>
        <dbReference type="ARBA" id="ARBA00022892"/>
    </source>
</evidence>
<keyword evidence="17" id="KW-1185">Reference proteome</keyword>
<feature type="region of interest" description="Disordered" evidence="12">
    <location>
        <begin position="863"/>
        <end position="971"/>
    </location>
</feature>
<feature type="repeat" description="WD" evidence="11">
    <location>
        <begin position="264"/>
        <end position="305"/>
    </location>
</feature>
<dbReference type="InterPro" id="IPR001680">
    <property type="entry name" value="WD40_rpt"/>
</dbReference>
<feature type="domain" description="Coatomer alpha subunit C-terminal" evidence="14">
    <location>
        <begin position="873"/>
        <end position="1258"/>
    </location>
</feature>
<feature type="compositionally biased region" description="Acidic residues" evidence="12">
    <location>
        <begin position="905"/>
        <end position="929"/>
    </location>
</feature>
<gene>
    <name evidence="16" type="ORF">TrCOL_g557</name>
</gene>
<dbReference type="InterPro" id="IPR015943">
    <property type="entry name" value="WD40/YVTN_repeat-like_dom_sf"/>
</dbReference>
<dbReference type="Pfam" id="PF23953">
    <property type="entry name" value="TPR_COPA_B"/>
    <property type="match status" value="1"/>
</dbReference>
<dbReference type="GO" id="GO:0006891">
    <property type="term" value="P:intra-Golgi vesicle-mediated transport"/>
    <property type="evidence" value="ECO:0007669"/>
    <property type="project" value="TreeGrafter"/>
</dbReference>
<name>A0A9W7GNQ9_9STRA</name>
<dbReference type="SUPFAM" id="SSF82171">
    <property type="entry name" value="DPP6 N-terminal domain-like"/>
    <property type="match status" value="1"/>
</dbReference>
<evidence type="ECO:0000259" key="15">
    <source>
        <dbReference type="Pfam" id="PF23953"/>
    </source>
</evidence>
<dbReference type="Gene3D" id="1.25.40.470">
    <property type="match status" value="1"/>
</dbReference>
<protein>
    <recommendedName>
        <fullName evidence="10">Coatomer subunit alpha</fullName>
    </recommendedName>
</protein>
<dbReference type="SUPFAM" id="SSF50978">
    <property type="entry name" value="WD40 repeat-like"/>
    <property type="match status" value="1"/>
</dbReference>
<dbReference type="OrthoDB" id="10261470at2759"/>
<proteinExistence type="predicted"/>
<keyword evidence="2 10" id="KW-0813">Transport</keyword>
<comment type="caution">
    <text evidence="16">The sequence shown here is derived from an EMBL/GenBank/DDBJ whole genome shotgun (WGS) entry which is preliminary data.</text>
</comment>
<evidence type="ECO:0000256" key="4">
    <source>
        <dbReference type="ARBA" id="ARBA00022574"/>
    </source>
</evidence>
<dbReference type="InterPro" id="IPR006692">
    <property type="entry name" value="Beta-prop_COPA/B_2nd"/>
</dbReference>
<dbReference type="GO" id="GO:0006890">
    <property type="term" value="P:retrograde vesicle-mediated transport, Golgi to endoplasmic reticulum"/>
    <property type="evidence" value="ECO:0007669"/>
    <property type="project" value="TreeGrafter"/>
</dbReference>
<keyword evidence="4 11" id="KW-0853">WD repeat</keyword>
<feature type="domain" description="COPA/B TPR" evidence="15">
    <location>
        <begin position="656"/>
        <end position="801"/>
    </location>
</feature>
<keyword evidence="8 10" id="KW-0333">Golgi apparatus</keyword>
<keyword evidence="6 10" id="KW-0931">ER-Golgi transport</keyword>
<comment type="subunit">
    <text evidence="10">Oligomeric complex that consists of at least the alpha, beta, beta', gamma, delta, epsilon and zeta subunits.</text>
</comment>
<dbReference type="SMART" id="SM00320">
    <property type="entry name" value="WD40"/>
    <property type="match status" value="8"/>
</dbReference>
<dbReference type="PROSITE" id="PS50082">
    <property type="entry name" value="WD_REPEATS_2"/>
    <property type="match status" value="5"/>
</dbReference>
<dbReference type="InterPro" id="IPR036322">
    <property type="entry name" value="WD40_repeat_dom_sf"/>
</dbReference>